<dbReference type="PANTHER" id="PTHR30137:SF8">
    <property type="entry name" value="BLR5498 PROTEIN"/>
    <property type="match status" value="1"/>
</dbReference>
<dbReference type="PANTHER" id="PTHR30137">
    <property type="entry name" value="LUCIFERASE-LIKE MONOOXYGENASE"/>
    <property type="match status" value="1"/>
</dbReference>
<dbReference type="AlphaFoldDB" id="A0A6B2FVR7"/>
<comment type="caution">
    <text evidence="4">The sequence shown here is derived from an EMBL/GenBank/DDBJ whole genome shotgun (WGS) entry which is preliminary data.</text>
</comment>
<sequence length="372" mass="42228">MNIELAISSFGETTPLEETGKAISHDQRIRDLLEGIILADKLNIDAFAIGEHHRKDFAVSAPEIILAAAASKTKQIHLSSATTNLPTINPIRVYEQYATIDAIAPGRVEIMAGRGSFTEAFDLFGYDLDNYDELFIEKLKMLLKMNKEEILDWPKGKFTPRADHKGIYPRTKKPLPISVATGGSIESTIRTAELGLPIVYAIIGGDPLHFKPLIKLYRRVAEKVGNDLTKMPIAAHSWGWLDQDKEKAIKDYFYPTKLLVDQISTERPQWNGMTYEQYLESVGENGAIFVGDSETVANKIIKVMEELSLTRFYLHLPIASMPHEDVMNAIRIYGEEVVPRVKAYFREKDEKERLRLKWKNNKKLRCNKISFC</sequence>
<dbReference type="Gene3D" id="3.20.20.30">
    <property type="entry name" value="Luciferase-like domain"/>
    <property type="match status" value="1"/>
</dbReference>
<evidence type="ECO:0000313" key="4">
    <source>
        <dbReference type="EMBL" id="NDJ74434.1"/>
    </source>
</evidence>
<protein>
    <submittedName>
        <fullName evidence="4">LLM class flavin-dependent oxidoreductase</fullName>
    </submittedName>
</protein>
<dbReference type="GO" id="GO:0016705">
    <property type="term" value="F:oxidoreductase activity, acting on paired donors, with incorporation or reduction of molecular oxygen"/>
    <property type="evidence" value="ECO:0007669"/>
    <property type="project" value="InterPro"/>
</dbReference>
<organism evidence="4">
    <name type="scientific">Lactobacillus paragasseri</name>
    <dbReference type="NCBI Taxonomy" id="2107999"/>
    <lineage>
        <taxon>Bacteria</taxon>
        <taxon>Bacillati</taxon>
        <taxon>Bacillota</taxon>
        <taxon>Bacilli</taxon>
        <taxon>Lactobacillales</taxon>
        <taxon>Lactobacillaceae</taxon>
        <taxon>Lactobacillus</taxon>
    </lineage>
</organism>
<dbReference type="InterPro" id="IPR011251">
    <property type="entry name" value="Luciferase-like_dom"/>
</dbReference>
<evidence type="ECO:0000256" key="1">
    <source>
        <dbReference type="ARBA" id="ARBA00023002"/>
    </source>
</evidence>
<name>A0A6B2FVR7_9LACO</name>
<dbReference type="Pfam" id="PF00296">
    <property type="entry name" value="Bac_luciferase"/>
    <property type="match status" value="1"/>
</dbReference>
<dbReference type="EMBL" id="JAADJO010000021">
    <property type="protein sequence ID" value="NDJ74434.1"/>
    <property type="molecule type" value="Genomic_DNA"/>
</dbReference>
<gene>
    <name evidence="4" type="ORF">GWG61_08160</name>
</gene>
<dbReference type="SUPFAM" id="SSF51679">
    <property type="entry name" value="Bacterial luciferase-like"/>
    <property type="match status" value="1"/>
</dbReference>
<feature type="domain" description="Luciferase-like" evidence="3">
    <location>
        <begin position="21"/>
        <end position="307"/>
    </location>
</feature>
<evidence type="ECO:0000259" key="3">
    <source>
        <dbReference type="Pfam" id="PF00296"/>
    </source>
</evidence>
<dbReference type="InterPro" id="IPR036661">
    <property type="entry name" value="Luciferase-like_sf"/>
</dbReference>
<accession>A0A6B2FVR7</accession>
<keyword evidence="1" id="KW-0560">Oxidoreductase</keyword>
<reference evidence="4" key="1">
    <citation type="submission" date="2020-01" db="EMBL/GenBank/DDBJ databases">
        <title>Vaginal microbiome of pregnant Indian women: Insights into the genome of dominants Lactobacillus species.</title>
        <authorList>
            <person name="Das B."/>
            <person name="Mehta O."/>
            <person name="Ghosh T.S."/>
            <person name="Kothidar A."/>
            <person name="Gowtham M.R."/>
            <person name="Mitra R."/>
            <person name="Kshetrapal P."/>
            <person name="Wadhwa N."/>
            <person name="Thiruvengadam R."/>
            <person name="Nair G.B."/>
            <person name="Bhatnagar S."/>
            <person name="Das B."/>
        </authorList>
    </citation>
    <scope>NUCLEOTIDE SEQUENCE</scope>
    <source>
        <strain evidence="4">Indica</strain>
    </source>
</reference>
<dbReference type="GO" id="GO:0005829">
    <property type="term" value="C:cytosol"/>
    <property type="evidence" value="ECO:0007669"/>
    <property type="project" value="TreeGrafter"/>
</dbReference>
<proteinExistence type="predicted"/>
<keyword evidence="2" id="KW-0503">Monooxygenase</keyword>
<dbReference type="GO" id="GO:0004497">
    <property type="term" value="F:monooxygenase activity"/>
    <property type="evidence" value="ECO:0007669"/>
    <property type="project" value="UniProtKB-KW"/>
</dbReference>
<dbReference type="InterPro" id="IPR050766">
    <property type="entry name" value="Bact_Lucif_Oxidored"/>
</dbReference>
<evidence type="ECO:0000256" key="2">
    <source>
        <dbReference type="ARBA" id="ARBA00023033"/>
    </source>
</evidence>
<dbReference type="RefSeq" id="WP_162014215.1">
    <property type="nucleotide sequence ID" value="NZ_CAZZQF010000001.1"/>
</dbReference>